<organism evidence="4 5">
    <name type="scientific">Adineta ricciae</name>
    <name type="common">Rotifer</name>
    <dbReference type="NCBI Taxonomy" id="249248"/>
    <lineage>
        <taxon>Eukaryota</taxon>
        <taxon>Metazoa</taxon>
        <taxon>Spiralia</taxon>
        <taxon>Gnathifera</taxon>
        <taxon>Rotifera</taxon>
        <taxon>Eurotatoria</taxon>
        <taxon>Bdelloidea</taxon>
        <taxon>Adinetida</taxon>
        <taxon>Adinetidae</taxon>
        <taxon>Adineta</taxon>
    </lineage>
</organism>
<keyword evidence="5" id="KW-1185">Reference proteome</keyword>
<dbReference type="CDD" id="cd19757">
    <property type="entry name" value="Bbox1"/>
    <property type="match status" value="1"/>
</dbReference>
<accession>A0A813ZEB1</accession>
<dbReference type="EMBL" id="CAJNOR010000382">
    <property type="protein sequence ID" value="CAF0897831.1"/>
    <property type="molecule type" value="Genomic_DNA"/>
</dbReference>
<proteinExistence type="predicted"/>
<evidence type="ECO:0000256" key="3">
    <source>
        <dbReference type="SAM" id="Coils"/>
    </source>
</evidence>
<comment type="caution">
    <text evidence="4">The sequence shown here is derived from an EMBL/GenBank/DDBJ whole genome shotgun (WGS) entry which is preliminary data.</text>
</comment>
<keyword evidence="1" id="KW-0677">Repeat</keyword>
<dbReference type="InterPro" id="IPR011042">
    <property type="entry name" value="6-blade_b-propeller_TolB-like"/>
</dbReference>
<evidence type="ECO:0000313" key="4">
    <source>
        <dbReference type="EMBL" id="CAF0897831.1"/>
    </source>
</evidence>
<dbReference type="SUPFAM" id="SSF101898">
    <property type="entry name" value="NHL repeat"/>
    <property type="match status" value="1"/>
</dbReference>
<name>A0A813ZEB1_ADIRI</name>
<reference evidence="4" key="1">
    <citation type="submission" date="2021-02" db="EMBL/GenBank/DDBJ databases">
        <authorList>
            <person name="Nowell W R."/>
        </authorList>
    </citation>
    <scope>NUCLEOTIDE SEQUENCE</scope>
</reference>
<dbReference type="Pfam" id="PF01436">
    <property type="entry name" value="NHL"/>
    <property type="match status" value="2"/>
</dbReference>
<gene>
    <name evidence="4" type="ORF">XAT740_LOCUS7858</name>
</gene>
<dbReference type="GO" id="GO:0008270">
    <property type="term" value="F:zinc ion binding"/>
    <property type="evidence" value="ECO:0007669"/>
    <property type="project" value="UniProtKB-KW"/>
</dbReference>
<dbReference type="PANTHER" id="PTHR24104">
    <property type="entry name" value="E3 UBIQUITIN-PROTEIN LIGASE NHLRC1-RELATED"/>
    <property type="match status" value="1"/>
</dbReference>
<dbReference type="InterPro" id="IPR050952">
    <property type="entry name" value="TRIM-NHL_E3_ligases"/>
</dbReference>
<keyword evidence="3" id="KW-0175">Coiled coil</keyword>
<sequence length="478" mass="54464">MVGKTSCTVCSKSNGVWKCQGCSQAFCSEHVNYHQQELAEQMDNVENERNLILQTLTEHAATFEKDAMMERINQWEKTSIEAIRREATDARLIVTKHAIERVDELKSRLQKLTEDLKINREENNFHETDLYRWKTDLMQLKHDIQSKLIKMKVAKDSTALVYKIILEPTVPEISKSELPSSPIGNYKRWSRNGITIAGEQESGCRTTQFCNPVRMCMDDNNQTLYIVDHWNNRIMKWKSNAMCDINSDQRLNQLNRPGDIIIDELNDSLIISDVGNRRIVQWPRHQNEPIKVIISDIVCQGLAMDNCGNLYVSDYERHEVRRWQIGDVRGTLVAGGNKCGSGLNQLDSPAGIFVDHEQSVYIADYFNHRVMKWKDGSQEGTIVAGSQTEGKGLAQLSGPNSILVDQSDTIYIADTNNHRIVRWLKNASQGTVVVGGHGHGDQSNQLYNPRGLLMDRENNLYVADSSNHRIQKYQIESS</sequence>
<dbReference type="AlphaFoldDB" id="A0A813ZEB1"/>
<dbReference type="PROSITE" id="PS51125">
    <property type="entry name" value="NHL"/>
    <property type="match status" value="1"/>
</dbReference>
<feature type="coiled-coil region" evidence="3">
    <location>
        <begin position="95"/>
        <end position="129"/>
    </location>
</feature>
<feature type="repeat" description="NHL" evidence="2">
    <location>
        <begin position="437"/>
        <end position="476"/>
    </location>
</feature>
<dbReference type="Gene3D" id="2.120.10.30">
    <property type="entry name" value="TolB, C-terminal domain"/>
    <property type="match status" value="2"/>
</dbReference>
<evidence type="ECO:0000256" key="1">
    <source>
        <dbReference type="ARBA" id="ARBA00022737"/>
    </source>
</evidence>
<dbReference type="GO" id="GO:0000209">
    <property type="term" value="P:protein polyubiquitination"/>
    <property type="evidence" value="ECO:0007669"/>
    <property type="project" value="TreeGrafter"/>
</dbReference>
<dbReference type="InterPro" id="IPR001258">
    <property type="entry name" value="NHL_repeat"/>
</dbReference>
<dbReference type="PANTHER" id="PTHR24104:SF25">
    <property type="entry name" value="PROTEIN LIN-41"/>
    <property type="match status" value="1"/>
</dbReference>
<evidence type="ECO:0000256" key="2">
    <source>
        <dbReference type="PROSITE-ProRule" id="PRU00504"/>
    </source>
</evidence>
<dbReference type="CDD" id="cd05819">
    <property type="entry name" value="NHL"/>
    <property type="match status" value="1"/>
</dbReference>
<dbReference type="Proteomes" id="UP000663828">
    <property type="component" value="Unassembled WGS sequence"/>
</dbReference>
<dbReference type="GO" id="GO:0061630">
    <property type="term" value="F:ubiquitin protein ligase activity"/>
    <property type="evidence" value="ECO:0007669"/>
    <property type="project" value="TreeGrafter"/>
</dbReference>
<dbReference type="GO" id="GO:0043161">
    <property type="term" value="P:proteasome-mediated ubiquitin-dependent protein catabolic process"/>
    <property type="evidence" value="ECO:0007669"/>
    <property type="project" value="TreeGrafter"/>
</dbReference>
<protein>
    <recommendedName>
        <fullName evidence="6">B box-type domain-containing protein</fullName>
    </recommendedName>
</protein>
<evidence type="ECO:0000313" key="5">
    <source>
        <dbReference type="Proteomes" id="UP000663828"/>
    </source>
</evidence>
<evidence type="ECO:0008006" key="6">
    <source>
        <dbReference type="Google" id="ProtNLM"/>
    </source>
</evidence>